<dbReference type="InterPro" id="IPR036264">
    <property type="entry name" value="Bact_exopeptidase_dim_dom"/>
</dbReference>
<feature type="binding site" evidence="3">
    <location>
        <position position="359"/>
    </location>
    <ligand>
        <name>Mn(2+)</name>
        <dbReference type="ChEBI" id="CHEBI:29035"/>
        <label>2</label>
    </ligand>
</feature>
<dbReference type="SUPFAM" id="SSF53187">
    <property type="entry name" value="Zn-dependent exopeptidases"/>
    <property type="match status" value="1"/>
</dbReference>
<dbReference type="SUPFAM" id="SSF55031">
    <property type="entry name" value="Bacterial exopeptidase dimerisation domain"/>
    <property type="match status" value="1"/>
</dbReference>
<keyword evidence="3" id="KW-0464">Manganese</keyword>
<protein>
    <submittedName>
        <fullName evidence="5">Amidohydrolase</fullName>
    </submittedName>
</protein>
<feature type="binding site" evidence="3">
    <location>
        <position position="104"/>
    </location>
    <ligand>
        <name>Mn(2+)</name>
        <dbReference type="ChEBI" id="CHEBI:29035"/>
        <label>2</label>
    </ligand>
</feature>
<dbReference type="FunFam" id="3.30.70.360:FF:000014">
    <property type="entry name" value="N-acyl-L-amino acid amidohydrolase"/>
    <property type="match status" value="1"/>
</dbReference>
<dbReference type="Pfam" id="PF07687">
    <property type="entry name" value="M20_dimer"/>
    <property type="match status" value="1"/>
</dbReference>
<dbReference type="InterPro" id="IPR017439">
    <property type="entry name" value="Amidohydrolase"/>
</dbReference>
<dbReference type="InterPro" id="IPR002933">
    <property type="entry name" value="Peptidase_M20"/>
</dbReference>
<dbReference type="NCBIfam" id="TIGR01891">
    <property type="entry name" value="amidohydrolases"/>
    <property type="match status" value="1"/>
</dbReference>
<dbReference type="EMBL" id="RCHI01000007">
    <property type="protein sequence ID" value="RLL65111.1"/>
    <property type="molecule type" value="Genomic_DNA"/>
</dbReference>
<evidence type="ECO:0000256" key="3">
    <source>
        <dbReference type="PIRSR" id="PIRSR005962-1"/>
    </source>
</evidence>
<feature type="binding site" evidence="3">
    <location>
        <position position="106"/>
    </location>
    <ligand>
        <name>Mn(2+)</name>
        <dbReference type="ChEBI" id="CHEBI:29035"/>
        <label>2</label>
    </ligand>
</feature>
<dbReference type="PANTHER" id="PTHR11014:SF63">
    <property type="entry name" value="METALLOPEPTIDASE, PUTATIVE (AFU_ORTHOLOGUE AFUA_6G09600)-RELATED"/>
    <property type="match status" value="1"/>
</dbReference>
<evidence type="ECO:0000313" key="6">
    <source>
        <dbReference type="Proteomes" id="UP000279673"/>
    </source>
</evidence>
<name>A0A421BQA7_9RHOB</name>
<keyword evidence="2 5" id="KW-0378">Hydrolase</keyword>
<evidence type="ECO:0000256" key="2">
    <source>
        <dbReference type="ARBA" id="ARBA00022801"/>
    </source>
</evidence>
<reference evidence="5 6" key="1">
    <citation type="submission" date="2018-10" db="EMBL/GenBank/DDBJ databases">
        <title>Rhodobacter sp . BO-81.</title>
        <authorList>
            <person name="Im W.T."/>
        </authorList>
    </citation>
    <scope>NUCLEOTIDE SEQUENCE [LARGE SCALE GENOMIC DNA]</scope>
    <source>
        <strain evidence="5 6">BO-81</strain>
    </source>
</reference>
<comment type="similarity">
    <text evidence="1">Belongs to the peptidase M20 family.</text>
</comment>
<dbReference type="PIRSF" id="PIRSF005962">
    <property type="entry name" value="Pept_M20D_amidohydro"/>
    <property type="match status" value="1"/>
</dbReference>
<dbReference type="Proteomes" id="UP000279673">
    <property type="component" value="Unassembled WGS sequence"/>
</dbReference>
<feature type="domain" description="Peptidase M20 dimerisation" evidence="4">
    <location>
        <begin position="189"/>
        <end position="280"/>
    </location>
</feature>
<dbReference type="RefSeq" id="WP_121533307.1">
    <property type="nucleotide sequence ID" value="NZ_RCHI01000007.1"/>
</dbReference>
<evidence type="ECO:0000256" key="1">
    <source>
        <dbReference type="ARBA" id="ARBA00006153"/>
    </source>
</evidence>
<dbReference type="PANTHER" id="PTHR11014">
    <property type="entry name" value="PEPTIDASE M20 FAMILY MEMBER"/>
    <property type="match status" value="1"/>
</dbReference>
<dbReference type="CDD" id="cd05666">
    <property type="entry name" value="M20_Acy1-like"/>
    <property type="match status" value="1"/>
</dbReference>
<dbReference type="Gene3D" id="3.40.630.10">
    <property type="entry name" value="Zn peptidases"/>
    <property type="match status" value="1"/>
</dbReference>
<keyword evidence="6" id="KW-1185">Reference proteome</keyword>
<dbReference type="Pfam" id="PF01546">
    <property type="entry name" value="Peptidase_M20"/>
    <property type="match status" value="1"/>
</dbReference>
<dbReference type="InterPro" id="IPR011650">
    <property type="entry name" value="Peptidase_M20_dimer"/>
</dbReference>
<sequence>MPVKNRFAELLPEIIAWRRDFHAHPELMFDLPRTAGRVAGLLRGFGVDEVVEGIGRSGVVAVIRGRTDSQGRAIGLRADMDALPIEEETGLPHASTTPGKMHACGHDGHMAMLLGAAKYLAETRAFDGTAVLVFQPAEEGGGGGDEMVRDGLMERFGIDEIYGMHNWPGVPLGTFAIREGAVMAACDQFRITVTGRGGHAAKPHQAVDPVLVASQIVVALQTVASRLTDPLSPVVLSICTLRAGTGAYNVIPQTAELRGTLRTLDPDLRVTAEAQLRRIATLTAEAAGATAALDWMPGYPATVNAPEPTRAAIAVAQSVAGTVDTDFPPQMAAEDFSYMLNARPGAYIFVGNGDSAILHHPGYEFNDEAICFGASWYAGMIETRLPLE</sequence>
<dbReference type="GO" id="GO:0046872">
    <property type="term" value="F:metal ion binding"/>
    <property type="evidence" value="ECO:0007669"/>
    <property type="project" value="UniProtKB-KW"/>
</dbReference>
<organism evidence="5 6">
    <name type="scientific">Paenirhodobacter hankyongi</name>
    <dbReference type="NCBI Taxonomy" id="2294033"/>
    <lineage>
        <taxon>Bacteria</taxon>
        <taxon>Pseudomonadati</taxon>
        <taxon>Pseudomonadota</taxon>
        <taxon>Alphaproteobacteria</taxon>
        <taxon>Rhodobacterales</taxon>
        <taxon>Rhodobacter group</taxon>
        <taxon>Paenirhodobacter</taxon>
    </lineage>
</organism>
<accession>A0A421BQA7</accession>
<gene>
    <name evidence="5" type="ORF">DYS74_09825</name>
</gene>
<dbReference type="AlphaFoldDB" id="A0A421BQA7"/>
<evidence type="ECO:0000313" key="5">
    <source>
        <dbReference type="EMBL" id="RLL65111.1"/>
    </source>
</evidence>
<feature type="binding site" evidence="3">
    <location>
        <position position="139"/>
    </location>
    <ligand>
        <name>Mn(2+)</name>
        <dbReference type="ChEBI" id="CHEBI:29035"/>
        <label>2</label>
    </ligand>
</feature>
<dbReference type="GO" id="GO:0016787">
    <property type="term" value="F:hydrolase activity"/>
    <property type="evidence" value="ECO:0007669"/>
    <property type="project" value="UniProtKB-KW"/>
</dbReference>
<keyword evidence="3" id="KW-0479">Metal-binding</keyword>
<feature type="binding site" evidence="3">
    <location>
        <position position="165"/>
    </location>
    <ligand>
        <name>Mn(2+)</name>
        <dbReference type="ChEBI" id="CHEBI:29035"/>
        <label>2</label>
    </ligand>
</feature>
<dbReference type="Gene3D" id="3.30.70.360">
    <property type="match status" value="1"/>
</dbReference>
<comment type="cofactor">
    <cofactor evidence="3">
        <name>Mn(2+)</name>
        <dbReference type="ChEBI" id="CHEBI:29035"/>
    </cofactor>
    <text evidence="3">The Mn(2+) ion enhances activity.</text>
</comment>
<evidence type="ECO:0000259" key="4">
    <source>
        <dbReference type="Pfam" id="PF07687"/>
    </source>
</evidence>
<proteinExistence type="inferred from homology"/>
<comment type="caution">
    <text evidence="5">The sequence shown here is derived from an EMBL/GenBank/DDBJ whole genome shotgun (WGS) entry which is preliminary data.</text>
</comment>